<dbReference type="GO" id="GO:0006535">
    <property type="term" value="P:cysteine biosynthetic process from serine"/>
    <property type="evidence" value="ECO:0007669"/>
    <property type="project" value="TreeGrafter"/>
</dbReference>
<dbReference type="PROSITE" id="PS00868">
    <property type="entry name" value="CYS_MET_METAB_PP"/>
    <property type="match status" value="1"/>
</dbReference>
<dbReference type="NCBIfam" id="TIGR01326">
    <property type="entry name" value="OAH_OAS_sulfhy"/>
    <property type="match status" value="1"/>
</dbReference>
<evidence type="ECO:0000256" key="5">
    <source>
        <dbReference type="PIRSR" id="PIRSR001434-2"/>
    </source>
</evidence>
<evidence type="ECO:0000256" key="6">
    <source>
        <dbReference type="RuleBase" id="RU362118"/>
    </source>
</evidence>
<evidence type="ECO:0000256" key="2">
    <source>
        <dbReference type="ARBA" id="ARBA00009077"/>
    </source>
</evidence>
<evidence type="ECO:0000256" key="1">
    <source>
        <dbReference type="ARBA" id="ARBA00001933"/>
    </source>
</evidence>
<dbReference type="SUPFAM" id="SSF53383">
    <property type="entry name" value="PLP-dependent transferases"/>
    <property type="match status" value="1"/>
</dbReference>
<reference evidence="7 8" key="1">
    <citation type="submission" date="2016-04" db="EMBL/GenBank/DDBJ databases">
        <title>Peptidophaga gingivicola gen. nov., sp. nov., isolated from human subgingival plaque.</title>
        <authorList>
            <person name="Beall C.J."/>
            <person name="Mokrzan E.M."/>
            <person name="Griffen A.L."/>
            <person name="Leys E.J."/>
        </authorList>
    </citation>
    <scope>NUCLEOTIDE SEQUENCE [LARGE SCALE GENOMIC DNA]</scope>
    <source>
        <strain evidence="7 8">BA112</strain>
    </source>
</reference>
<dbReference type="GO" id="GO:0003961">
    <property type="term" value="F:O-acetylhomoserine aminocarboxypropyltransferase activity"/>
    <property type="evidence" value="ECO:0007669"/>
    <property type="project" value="TreeGrafter"/>
</dbReference>
<keyword evidence="8" id="KW-1185">Reference proteome</keyword>
<comment type="caution">
    <text evidence="7">The sequence shown here is derived from an EMBL/GenBank/DDBJ whole genome shotgun (WGS) entry which is preliminary data.</text>
</comment>
<dbReference type="PANTHER" id="PTHR43797">
    <property type="entry name" value="HOMOCYSTEINE/CYSTEINE SYNTHASE"/>
    <property type="match status" value="1"/>
</dbReference>
<evidence type="ECO:0008006" key="9">
    <source>
        <dbReference type="Google" id="ProtNLM"/>
    </source>
</evidence>
<dbReference type="InterPro" id="IPR015421">
    <property type="entry name" value="PyrdxlP-dep_Trfase_major"/>
</dbReference>
<dbReference type="EMBL" id="LVZK01000001">
    <property type="protein sequence ID" value="OAP85713.1"/>
    <property type="molecule type" value="Genomic_DNA"/>
</dbReference>
<dbReference type="RefSeq" id="WP_009198493.1">
    <property type="nucleotide sequence ID" value="NZ_LVZK01000001.1"/>
</dbReference>
<dbReference type="InterPro" id="IPR000277">
    <property type="entry name" value="Cys/Met-Metab_PyrdxlP-dep_enz"/>
</dbReference>
<dbReference type="AlphaFoldDB" id="A0A179B3A5"/>
<dbReference type="GO" id="GO:0004124">
    <property type="term" value="F:cysteine synthase activity"/>
    <property type="evidence" value="ECO:0007669"/>
    <property type="project" value="TreeGrafter"/>
</dbReference>
<accession>A0A179B3A5</accession>
<keyword evidence="4 5" id="KW-0663">Pyridoxal phosphate</keyword>
<comment type="cofactor">
    <cofactor evidence="1 6">
        <name>pyridoxal 5'-phosphate</name>
        <dbReference type="ChEBI" id="CHEBI:597326"/>
    </cofactor>
</comment>
<dbReference type="Pfam" id="PF01053">
    <property type="entry name" value="Cys_Met_Meta_PP"/>
    <property type="match status" value="1"/>
</dbReference>
<dbReference type="InterPro" id="IPR006235">
    <property type="entry name" value="OAc-hSer/O-AcSer_sulfhydrylase"/>
</dbReference>
<dbReference type="InterPro" id="IPR015424">
    <property type="entry name" value="PyrdxlP-dep_Trfase"/>
</dbReference>
<evidence type="ECO:0000256" key="3">
    <source>
        <dbReference type="ARBA" id="ARBA00022679"/>
    </source>
</evidence>
<gene>
    <name evidence="7" type="ORF">A4H34_00480</name>
</gene>
<dbReference type="GO" id="GO:0005737">
    <property type="term" value="C:cytoplasm"/>
    <property type="evidence" value="ECO:0007669"/>
    <property type="project" value="TreeGrafter"/>
</dbReference>
<dbReference type="CDD" id="cd00614">
    <property type="entry name" value="CGS_like"/>
    <property type="match status" value="1"/>
</dbReference>
<dbReference type="GO" id="GO:0019346">
    <property type="term" value="P:transsulfuration"/>
    <property type="evidence" value="ECO:0007669"/>
    <property type="project" value="InterPro"/>
</dbReference>
<protein>
    <recommendedName>
        <fullName evidence="9">O-acetylhomoserine aminocarboxypropyltransferase</fullName>
    </recommendedName>
</protein>
<feature type="modified residue" description="N6-(pyridoxal phosphate)lysine" evidence="5">
    <location>
        <position position="210"/>
    </location>
</feature>
<evidence type="ECO:0000256" key="4">
    <source>
        <dbReference type="ARBA" id="ARBA00022898"/>
    </source>
</evidence>
<proteinExistence type="inferred from homology"/>
<dbReference type="PIRSF" id="PIRSF001434">
    <property type="entry name" value="CGS"/>
    <property type="match status" value="1"/>
</dbReference>
<evidence type="ECO:0000313" key="8">
    <source>
        <dbReference type="Proteomes" id="UP000078368"/>
    </source>
</evidence>
<dbReference type="InterPro" id="IPR054542">
    <property type="entry name" value="Cys_met_metab_PP"/>
</dbReference>
<dbReference type="STRING" id="1823756.A4H34_00480"/>
<sequence length="428" mass="45732">MTDKKWGFDTLQIHAGQTPDSDYGSRALPIHQTTSFVFPDAETAAGRFALTTPGNIYTRITNPTQAVLEERLAALEGGAAALLVASGQASEFYTFLNLAQAGDEIVASPSLYGGTYNLLKVTLAQVGIVVRFVENPDDPESWRALVNDRTRALYGESIPNPKGDILDIEALSEIAHQNGIPLVVDNTIGTPYNVRPFEHGADIVVESTTKFLSGHGTSLGGAIIEKGDFDWANGKFPLLSEPDESYNGLTFASIGPGAFVTRIRAVLLRDTGAVVSPFNAFLLAQGLETLSLRVERHLSNAKAVVEFLDRHEGVESVRHSSLVSSPYYELAQKYAPRGAGSVFTFEIKGGADAGKRFIEALKLFSNVANVGDVRSLAIHPASTTHSQMTEEELLAAGITSGTVRLSIGIESIEDILADLDQAIAAATA</sequence>
<dbReference type="PANTHER" id="PTHR43797:SF2">
    <property type="entry name" value="HOMOCYSTEINE_CYSTEINE SYNTHASE"/>
    <property type="match status" value="1"/>
</dbReference>
<keyword evidence="3" id="KW-0808">Transferase</keyword>
<dbReference type="GO" id="GO:0030170">
    <property type="term" value="F:pyridoxal phosphate binding"/>
    <property type="evidence" value="ECO:0007669"/>
    <property type="project" value="InterPro"/>
</dbReference>
<dbReference type="FunFam" id="3.40.640.10:FF:000035">
    <property type="entry name" value="O-succinylhomoserine sulfhydrylase"/>
    <property type="match status" value="1"/>
</dbReference>
<dbReference type="InterPro" id="IPR015422">
    <property type="entry name" value="PyrdxlP-dep_Trfase_small"/>
</dbReference>
<dbReference type="Gene3D" id="3.90.1150.10">
    <property type="entry name" value="Aspartate Aminotransferase, domain 1"/>
    <property type="match status" value="1"/>
</dbReference>
<dbReference type="Proteomes" id="UP000078368">
    <property type="component" value="Unassembled WGS sequence"/>
</dbReference>
<comment type="similarity">
    <text evidence="2 6">Belongs to the trans-sulfuration enzymes family.</text>
</comment>
<dbReference type="GO" id="GO:0071269">
    <property type="term" value="P:L-homocysteine biosynthetic process"/>
    <property type="evidence" value="ECO:0007669"/>
    <property type="project" value="TreeGrafter"/>
</dbReference>
<dbReference type="OrthoDB" id="9780685at2"/>
<evidence type="ECO:0000313" key="7">
    <source>
        <dbReference type="EMBL" id="OAP85713.1"/>
    </source>
</evidence>
<organism evidence="7 8">
    <name type="scientific">Peptidiphaga gingivicola</name>
    <dbReference type="NCBI Taxonomy" id="2741497"/>
    <lineage>
        <taxon>Bacteria</taxon>
        <taxon>Bacillati</taxon>
        <taxon>Actinomycetota</taxon>
        <taxon>Actinomycetes</taxon>
        <taxon>Actinomycetales</taxon>
        <taxon>Actinomycetaceae</taxon>
        <taxon>Peptidiphaga</taxon>
    </lineage>
</organism>
<name>A0A179B3A5_9ACTO</name>
<dbReference type="Gene3D" id="3.40.640.10">
    <property type="entry name" value="Type I PLP-dependent aspartate aminotransferase-like (Major domain)"/>
    <property type="match status" value="1"/>
</dbReference>